<dbReference type="Gene3D" id="1.20.58.340">
    <property type="entry name" value="Magnesium transport protein CorA, transmembrane region"/>
    <property type="match status" value="1"/>
</dbReference>
<sequence length="459" mass="52129">MVAPADVALWSCDTVAIYQKLSNRASLLFTSGSDESEIWLSNYPDQTNDPQSSKSPPNLIPQAHSRDRLRVRKDTFEKIMSMHDIFPHFLETVQAFGLRTKDGDNTWSNFHFRKLMSEEGFQICYTIRFFEPNHRDIGDPWSPRQMGVYQRFHASTQRTIWVMIKPPQRLQHILEEKIGAIHGYKHLANAQFLLFHLAILSFSLANWEEYVSAQRTKLEAYEGTSIFSDVDCHDANDYKLGFEDKQNLQRFRGKLVKATAIIDAAILLGGKLKGFVERVAPAGLDVTIQETIELELEDYLSEANYHRQCLISFQQRAVDTATLIFDILQRRQGNTSLRSAVANEAAVKTMMNIAVMGEIEHEVEKKTAVNIRALTFVATLYLPASLLAGIFSSQFLVDNKEGTMTVSPEIWKFIVVLIPMIAVTLALVIAFQSIWARDKQVKRLDVKREEEGVPVGAQA</sequence>
<keyword evidence="5" id="KW-1185">Reference proteome</keyword>
<evidence type="ECO:0000313" key="4">
    <source>
        <dbReference type="EMBL" id="KAF3062631.1"/>
    </source>
</evidence>
<dbReference type="InterPro" id="IPR058257">
    <property type="entry name" value="CorA-like_dom"/>
</dbReference>
<feature type="transmembrane region" description="Helical" evidence="2">
    <location>
        <begin position="413"/>
        <end position="435"/>
    </location>
</feature>
<name>A0A9P5CAF8_9HYPO</name>
<feature type="compositionally biased region" description="Polar residues" evidence="1">
    <location>
        <begin position="43"/>
        <end position="56"/>
    </location>
</feature>
<accession>A0A9P5CAF8</accession>
<protein>
    <recommendedName>
        <fullName evidence="3">CorA-like transporter domain-containing protein</fullName>
    </recommendedName>
</protein>
<evidence type="ECO:0000313" key="5">
    <source>
        <dbReference type="Proteomes" id="UP000801864"/>
    </source>
</evidence>
<dbReference type="Proteomes" id="UP000801864">
    <property type="component" value="Unassembled WGS sequence"/>
</dbReference>
<evidence type="ECO:0000259" key="3">
    <source>
        <dbReference type="Pfam" id="PF26616"/>
    </source>
</evidence>
<feature type="transmembrane region" description="Helical" evidence="2">
    <location>
        <begin position="373"/>
        <end position="393"/>
    </location>
</feature>
<keyword evidence="2" id="KW-0812">Transmembrane</keyword>
<keyword evidence="2" id="KW-0472">Membrane</keyword>
<evidence type="ECO:0000256" key="2">
    <source>
        <dbReference type="SAM" id="Phobius"/>
    </source>
</evidence>
<comment type="caution">
    <text evidence="4">The sequence shown here is derived from an EMBL/GenBank/DDBJ whole genome shotgun (WGS) entry which is preliminary data.</text>
</comment>
<dbReference type="Pfam" id="PF26616">
    <property type="entry name" value="CorA-like"/>
    <property type="match status" value="1"/>
</dbReference>
<organism evidence="4 5">
    <name type="scientific">Trichoderma lentiforme</name>
    <dbReference type="NCBI Taxonomy" id="1567552"/>
    <lineage>
        <taxon>Eukaryota</taxon>
        <taxon>Fungi</taxon>
        <taxon>Dikarya</taxon>
        <taxon>Ascomycota</taxon>
        <taxon>Pezizomycotina</taxon>
        <taxon>Sordariomycetes</taxon>
        <taxon>Hypocreomycetidae</taxon>
        <taxon>Hypocreales</taxon>
        <taxon>Hypocreaceae</taxon>
        <taxon>Trichoderma</taxon>
    </lineage>
</organism>
<feature type="domain" description="CorA-like transporter" evidence="3">
    <location>
        <begin position="63"/>
        <end position="218"/>
    </location>
</feature>
<gene>
    <name evidence="4" type="ORF">CFAM422_010672</name>
</gene>
<dbReference type="AlphaFoldDB" id="A0A9P5CAF8"/>
<keyword evidence="2" id="KW-1133">Transmembrane helix</keyword>
<proteinExistence type="predicted"/>
<feature type="region of interest" description="Disordered" evidence="1">
    <location>
        <begin position="40"/>
        <end position="66"/>
    </location>
</feature>
<dbReference type="EMBL" id="QLNT01000021">
    <property type="protein sequence ID" value="KAF3062631.1"/>
    <property type="molecule type" value="Genomic_DNA"/>
</dbReference>
<reference evidence="4 5" key="1">
    <citation type="submission" date="2018-06" db="EMBL/GenBank/DDBJ databases">
        <title>Genome analysis of cellulolytic fungus Trichoderma lentiforme CFAM-422.</title>
        <authorList>
            <person name="Steindorff A.S."/>
            <person name="Formighieri E.F."/>
            <person name="Midorikawa G.E.O."/>
            <person name="Tamietti M.S."/>
            <person name="Ramos E.Z."/>
            <person name="Silva A.S."/>
            <person name="Bon E.P.S."/>
            <person name="Mendes T.D."/>
            <person name="Damaso M.C.T."/>
            <person name="Favaro L.C.L."/>
        </authorList>
    </citation>
    <scope>NUCLEOTIDE SEQUENCE [LARGE SCALE GENOMIC DNA]</scope>
    <source>
        <strain evidence="4 5">CFAM-422</strain>
    </source>
</reference>
<evidence type="ECO:0000256" key="1">
    <source>
        <dbReference type="SAM" id="MobiDB-lite"/>
    </source>
</evidence>